<protein>
    <submittedName>
        <fullName evidence="2">Uncharacterized protein</fullName>
    </submittedName>
</protein>
<sequence>MSGPGSGSAVQPDDMDDDEALRYAIALSLQEHEKESPEPAKPEESQPDQGPHTSGNFSLRLLDRKAMEEARIQRLAAKRPRLDQQTAPDDGDDVVEVPPPRR</sequence>
<organism evidence="2 3">
    <name type="scientific">Bionectria ochroleuca</name>
    <name type="common">Gliocladium roseum</name>
    <dbReference type="NCBI Taxonomy" id="29856"/>
    <lineage>
        <taxon>Eukaryota</taxon>
        <taxon>Fungi</taxon>
        <taxon>Dikarya</taxon>
        <taxon>Ascomycota</taxon>
        <taxon>Pezizomycotina</taxon>
        <taxon>Sordariomycetes</taxon>
        <taxon>Hypocreomycetidae</taxon>
        <taxon>Hypocreales</taxon>
        <taxon>Bionectriaceae</taxon>
        <taxon>Clonostachys</taxon>
    </lineage>
</organism>
<reference evidence="2" key="1">
    <citation type="submission" date="2020-10" db="EMBL/GenBank/DDBJ databases">
        <title>High-Quality Genome Resource of Clonostachys rosea strain S41 by Oxford Nanopore Long-Read Sequencing.</title>
        <authorList>
            <person name="Wang H."/>
        </authorList>
    </citation>
    <scope>NUCLEOTIDE SEQUENCE</scope>
    <source>
        <strain evidence="2">S41</strain>
    </source>
</reference>
<feature type="compositionally biased region" description="Basic and acidic residues" evidence="1">
    <location>
        <begin position="61"/>
        <end position="72"/>
    </location>
</feature>
<dbReference type="AlphaFoldDB" id="A0A8H7KFG4"/>
<accession>A0A8H7KFG4</accession>
<dbReference type="Proteomes" id="UP000616885">
    <property type="component" value="Unassembled WGS sequence"/>
</dbReference>
<name>A0A8H7KFG4_BIOOC</name>
<dbReference type="Pfam" id="PF02809">
    <property type="entry name" value="UIM"/>
    <property type="match status" value="1"/>
</dbReference>
<proteinExistence type="predicted"/>
<dbReference type="InterPro" id="IPR003903">
    <property type="entry name" value="UIM_dom"/>
</dbReference>
<dbReference type="EMBL" id="JADCTT010000008">
    <property type="protein sequence ID" value="KAF9749397.1"/>
    <property type="molecule type" value="Genomic_DNA"/>
</dbReference>
<dbReference type="PROSITE" id="PS50330">
    <property type="entry name" value="UIM"/>
    <property type="match status" value="1"/>
</dbReference>
<feature type="compositionally biased region" description="Basic and acidic residues" evidence="1">
    <location>
        <begin position="30"/>
        <end position="44"/>
    </location>
</feature>
<comment type="caution">
    <text evidence="2">The sequence shown here is derived from an EMBL/GenBank/DDBJ whole genome shotgun (WGS) entry which is preliminary data.</text>
</comment>
<evidence type="ECO:0000313" key="2">
    <source>
        <dbReference type="EMBL" id="KAF9749397.1"/>
    </source>
</evidence>
<feature type="region of interest" description="Disordered" evidence="1">
    <location>
        <begin position="1"/>
        <end position="102"/>
    </location>
</feature>
<gene>
    <name evidence="2" type="ORF">IM811_017192</name>
</gene>
<evidence type="ECO:0000313" key="3">
    <source>
        <dbReference type="Proteomes" id="UP000616885"/>
    </source>
</evidence>
<evidence type="ECO:0000256" key="1">
    <source>
        <dbReference type="SAM" id="MobiDB-lite"/>
    </source>
</evidence>
<dbReference type="SMART" id="SM00726">
    <property type="entry name" value="UIM"/>
    <property type="match status" value="1"/>
</dbReference>